<organism evidence="5 6">
    <name type="scientific">Faecalicatena contorta</name>
    <dbReference type="NCBI Taxonomy" id="39482"/>
    <lineage>
        <taxon>Bacteria</taxon>
        <taxon>Bacillati</taxon>
        <taxon>Bacillota</taxon>
        <taxon>Clostridia</taxon>
        <taxon>Lachnospirales</taxon>
        <taxon>Lachnospiraceae</taxon>
        <taxon>Faecalicatena</taxon>
    </lineage>
</organism>
<dbReference type="RefSeq" id="WP_109711503.1">
    <property type="nucleotide sequence ID" value="NZ_QGDS01000006.1"/>
</dbReference>
<protein>
    <submittedName>
        <fullName evidence="5">DNA-binding transcriptional regulator, GntR family</fullName>
    </submittedName>
</protein>
<evidence type="ECO:0000259" key="4">
    <source>
        <dbReference type="PROSITE" id="PS50949"/>
    </source>
</evidence>
<dbReference type="PROSITE" id="PS50949">
    <property type="entry name" value="HTH_GNTR"/>
    <property type="match status" value="1"/>
</dbReference>
<dbReference type="Pfam" id="PF00392">
    <property type="entry name" value="GntR"/>
    <property type="match status" value="1"/>
</dbReference>
<dbReference type="SMART" id="SM00345">
    <property type="entry name" value="HTH_GNTR"/>
    <property type="match status" value="1"/>
</dbReference>
<dbReference type="Gene3D" id="1.10.10.10">
    <property type="entry name" value="Winged helix-like DNA-binding domain superfamily/Winged helix DNA-binding domain"/>
    <property type="match status" value="1"/>
</dbReference>
<feature type="domain" description="HTH gntR-type" evidence="4">
    <location>
        <begin position="8"/>
        <end position="75"/>
    </location>
</feature>
<dbReference type="EMBL" id="UHJJ01000006">
    <property type="protein sequence ID" value="SUQ14538.1"/>
    <property type="molecule type" value="Genomic_DNA"/>
</dbReference>
<dbReference type="PANTHER" id="PTHR43537:SF24">
    <property type="entry name" value="GLUCONATE OPERON TRANSCRIPTIONAL REPRESSOR"/>
    <property type="match status" value="1"/>
</dbReference>
<dbReference type="Proteomes" id="UP000254051">
    <property type="component" value="Unassembled WGS sequence"/>
</dbReference>
<evidence type="ECO:0000256" key="3">
    <source>
        <dbReference type="ARBA" id="ARBA00023163"/>
    </source>
</evidence>
<dbReference type="PANTHER" id="PTHR43537">
    <property type="entry name" value="TRANSCRIPTIONAL REGULATOR, GNTR FAMILY"/>
    <property type="match status" value="1"/>
</dbReference>
<keyword evidence="1" id="KW-0805">Transcription regulation</keyword>
<keyword evidence="6" id="KW-1185">Reference proteome</keyword>
<dbReference type="SMART" id="SM00895">
    <property type="entry name" value="FCD"/>
    <property type="match status" value="1"/>
</dbReference>
<reference evidence="6" key="1">
    <citation type="submission" date="2017-07" db="EMBL/GenBank/DDBJ databases">
        <authorList>
            <person name="Varghese N."/>
            <person name="Submissions S."/>
        </authorList>
    </citation>
    <scope>NUCLEOTIDE SEQUENCE [LARGE SCALE GENOMIC DNA]</scope>
    <source>
        <strain evidence="6">NLAE-zl-C134</strain>
    </source>
</reference>
<dbReference type="AlphaFoldDB" id="A0A315ZY47"/>
<dbReference type="CDD" id="cd07377">
    <property type="entry name" value="WHTH_GntR"/>
    <property type="match status" value="1"/>
</dbReference>
<dbReference type="InterPro" id="IPR000524">
    <property type="entry name" value="Tscrpt_reg_HTH_GntR"/>
</dbReference>
<keyword evidence="3" id="KW-0804">Transcription</keyword>
<dbReference type="OrthoDB" id="574518at2"/>
<evidence type="ECO:0000256" key="2">
    <source>
        <dbReference type="ARBA" id="ARBA00023125"/>
    </source>
</evidence>
<dbReference type="Pfam" id="PF07729">
    <property type="entry name" value="FCD"/>
    <property type="match status" value="1"/>
</dbReference>
<accession>A0A315ZY47</accession>
<dbReference type="Gene3D" id="1.20.120.530">
    <property type="entry name" value="GntR ligand-binding domain-like"/>
    <property type="match status" value="1"/>
</dbReference>
<evidence type="ECO:0000313" key="5">
    <source>
        <dbReference type="EMBL" id="SUQ14538.1"/>
    </source>
</evidence>
<evidence type="ECO:0000256" key="1">
    <source>
        <dbReference type="ARBA" id="ARBA00023015"/>
    </source>
</evidence>
<dbReference type="InterPro" id="IPR011711">
    <property type="entry name" value="GntR_C"/>
</dbReference>
<dbReference type="SUPFAM" id="SSF48008">
    <property type="entry name" value="GntR ligand-binding domain-like"/>
    <property type="match status" value="1"/>
</dbReference>
<dbReference type="InterPro" id="IPR036390">
    <property type="entry name" value="WH_DNA-bd_sf"/>
</dbReference>
<dbReference type="InterPro" id="IPR036388">
    <property type="entry name" value="WH-like_DNA-bd_sf"/>
</dbReference>
<dbReference type="GO" id="GO:0003700">
    <property type="term" value="F:DNA-binding transcription factor activity"/>
    <property type="evidence" value="ECO:0007669"/>
    <property type="project" value="InterPro"/>
</dbReference>
<sequence>MVSKKKNETLVDTICDFIRMDIIKQELVPGQKLQPKELAEKYGVSETPVKFAMERLVAEKIVENFPRQGMRVKYIDLEEAKEIFEIRRMMDLYYVKQIIVSVNTNDRLKNALIRNVDEHRKAITEYNKNQDPDLYQLHYKHDYQFHELYLKCSGNGTLVEMYQKINPFVYSHYIYRRQTFEKNLAGVEEHANLINAIFAKDEEKVKQSVNNHIDNAINTISMIVKVDKIL</sequence>
<proteinExistence type="predicted"/>
<name>A0A315ZY47_9FIRM</name>
<gene>
    <name evidence="5" type="ORF">SAMN05216529_106231</name>
</gene>
<dbReference type="SUPFAM" id="SSF46785">
    <property type="entry name" value="Winged helix' DNA-binding domain"/>
    <property type="match status" value="1"/>
</dbReference>
<dbReference type="InterPro" id="IPR008920">
    <property type="entry name" value="TF_FadR/GntR_C"/>
</dbReference>
<dbReference type="GO" id="GO:0003677">
    <property type="term" value="F:DNA binding"/>
    <property type="evidence" value="ECO:0007669"/>
    <property type="project" value="UniProtKB-KW"/>
</dbReference>
<keyword evidence="2 5" id="KW-0238">DNA-binding</keyword>
<evidence type="ECO:0000313" key="6">
    <source>
        <dbReference type="Proteomes" id="UP000254051"/>
    </source>
</evidence>